<proteinExistence type="predicted"/>
<dbReference type="STRING" id="642780.SAMN04488570_3748"/>
<organism evidence="1 2">
    <name type="scientific">Nocardioides scoriae</name>
    <dbReference type="NCBI Taxonomy" id="642780"/>
    <lineage>
        <taxon>Bacteria</taxon>
        <taxon>Bacillati</taxon>
        <taxon>Actinomycetota</taxon>
        <taxon>Actinomycetes</taxon>
        <taxon>Propionibacteriales</taxon>
        <taxon>Nocardioidaceae</taxon>
        <taxon>Nocardioides</taxon>
    </lineage>
</organism>
<evidence type="ECO:0000313" key="1">
    <source>
        <dbReference type="EMBL" id="SDT17596.1"/>
    </source>
</evidence>
<gene>
    <name evidence="1" type="ORF">SAMN04488570_3748</name>
</gene>
<accession>A0A1H1Y995</accession>
<dbReference type="AlphaFoldDB" id="A0A1H1Y995"/>
<protein>
    <submittedName>
        <fullName evidence="1">Uncharacterized protein</fullName>
    </submittedName>
</protein>
<dbReference type="RefSeq" id="WP_091732890.1">
    <property type="nucleotide sequence ID" value="NZ_LT629757.1"/>
</dbReference>
<dbReference type="OrthoDB" id="3790630at2"/>
<dbReference type="Proteomes" id="UP000198859">
    <property type="component" value="Chromosome I"/>
</dbReference>
<reference evidence="2" key="1">
    <citation type="submission" date="2016-10" db="EMBL/GenBank/DDBJ databases">
        <authorList>
            <person name="Varghese N."/>
            <person name="Submissions S."/>
        </authorList>
    </citation>
    <scope>NUCLEOTIDE SEQUENCE [LARGE SCALE GENOMIC DNA]</scope>
    <source>
        <strain evidence="2">DSM 22127</strain>
    </source>
</reference>
<dbReference type="EMBL" id="LT629757">
    <property type="protein sequence ID" value="SDT17596.1"/>
    <property type="molecule type" value="Genomic_DNA"/>
</dbReference>
<evidence type="ECO:0000313" key="2">
    <source>
        <dbReference type="Proteomes" id="UP000198859"/>
    </source>
</evidence>
<name>A0A1H1Y995_9ACTN</name>
<sequence>MTGHRARLSLHLRPTRVPPLVPVLVPLARWAERSQRQACRNALVASTSLSQGRRERDEVAEYVETVLAHRSGDLTADRSSGMIPGWPTAL</sequence>
<keyword evidence="2" id="KW-1185">Reference proteome</keyword>